<evidence type="ECO:0000313" key="4">
    <source>
        <dbReference type="EMBL" id="CAD6198610.1"/>
    </source>
</evidence>
<comment type="similarity">
    <text evidence="1">Belongs to the nanos family.</text>
</comment>
<dbReference type="GO" id="GO:0008270">
    <property type="term" value="F:zinc ion binding"/>
    <property type="evidence" value="ECO:0007669"/>
    <property type="project" value="UniProtKB-KW"/>
</dbReference>
<evidence type="ECO:0000256" key="1">
    <source>
        <dbReference type="PROSITE-ProRule" id="PRU00855"/>
    </source>
</evidence>
<evidence type="ECO:0000313" key="5">
    <source>
        <dbReference type="Proteomes" id="UP000835052"/>
    </source>
</evidence>
<feature type="region of interest" description="Disordered" evidence="2">
    <location>
        <begin position="73"/>
        <end position="100"/>
    </location>
</feature>
<gene>
    <name evidence="4" type="ORF">CAUJ_LOCUS14516</name>
</gene>
<keyword evidence="5" id="KW-1185">Reference proteome</keyword>
<dbReference type="EMBL" id="CAJGYM010000132">
    <property type="protein sequence ID" value="CAD6198610.1"/>
    <property type="molecule type" value="Genomic_DNA"/>
</dbReference>
<evidence type="ECO:0000256" key="2">
    <source>
        <dbReference type="SAM" id="MobiDB-lite"/>
    </source>
</evidence>
<keyword evidence="1" id="KW-0810">Translation regulation</keyword>
<feature type="compositionally biased region" description="Low complexity" evidence="2">
    <location>
        <begin position="73"/>
        <end position="86"/>
    </location>
</feature>
<feature type="domain" description="Nanos-type" evidence="3">
    <location>
        <begin position="102"/>
        <end position="149"/>
    </location>
</feature>
<keyword evidence="1" id="KW-0862">Zinc</keyword>
<keyword evidence="1" id="KW-0479">Metal-binding</keyword>
<proteinExistence type="inferred from homology"/>
<comment type="caution">
    <text evidence="4">The sequence shown here is derived from an EMBL/GenBank/DDBJ whole genome shotgun (WGS) entry which is preliminary data.</text>
</comment>
<evidence type="ECO:0000259" key="3">
    <source>
        <dbReference type="PROSITE" id="PS51522"/>
    </source>
</evidence>
<dbReference type="OrthoDB" id="5816686at2759"/>
<sequence>MPLRTPSPPAPAERDTSEQLLFEAAVGSIHHDPNTLTRLRATMTTAQRQMFDDLAFPVEEQTVSPDLLDHFLRPVSPVRSPSYSSPDRNNNRRSQRVNTETTCGHCRNLGMTDWQTHSRFRCRRLQDLAPCRTCGASNENNHTASHCPRQLPTELVLRETSANVVVQREREIRDEISENNQQMYENTPNSGSFANSRKDNK</sequence>
<keyword evidence="1" id="KW-0694">RNA-binding</keyword>
<protein>
    <recommendedName>
        <fullName evidence="3">Nanos-type domain-containing protein</fullName>
    </recommendedName>
</protein>
<reference evidence="4" key="1">
    <citation type="submission" date="2020-10" db="EMBL/GenBank/DDBJ databases">
        <authorList>
            <person name="Kikuchi T."/>
        </authorList>
    </citation>
    <scope>NUCLEOTIDE SEQUENCE</scope>
    <source>
        <strain evidence="4">NKZ352</strain>
    </source>
</reference>
<organism evidence="4 5">
    <name type="scientific">Caenorhabditis auriculariae</name>
    <dbReference type="NCBI Taxonomy" id="2777116"/>
    <lineage>
        <taxon>Eukaryota</taxon>
        <taxon>Metazoa</taxon>
        <taxon>Ecdysozoa</taxon>
        <taxon>Nematoda</taxon>
        <taxon>Chromadorea</taxon>
        <taxon>Rhabditida</taxon>
        <taxon>Rhabditina</taxon>
        <taxon>Rhabditomorpha</taxon>
        <taxon>Rhabditoidea</taxon>
        <taxon>Rhabditidae</taxon>
        <taxon>Peloderinae</taxon>
        <taxon>Caenorhabditis</taxon>
    </lineage>
</organism>
<feature type="region of interest" description="Disordered" evidence="2">
    <location>
        <begin position="174"/>
        <end position="201"/>
    </location>
</feature>
<dbReference type="GO" id="GO:0006417">
    <property type="term" value="P:regulation of translation"/>
    <property type="evidence" value="ECO:0007669"/>
    <property type="project" value="UniProtKB-UniRule"/>
</dbReference>
<name>A0A8S1HTB4_9PELO</name>
<dbReference type="Proteomes" id="UP000835052">
    <property type="component" value="Unassembled WGS sequence"/>
</dbReference>
<dbReference type="GO" id="GO:0003723">
    <property type="term" value="F:RNA binding"/>
    <property type="evidence" value="ECO:0007669"/>
    <property type="project" value="UniProtKB-UniRule"/>
</dbReference>
<keyword evidence="1" id="KW-0863">Zinc-finger</keyword>
<accession>A0A8S1HTB4</accession>
<dbReference type="PROSITE" id="PS51522">
    <property type="entry name" value="ZF_NANOS"/>
    <property type="match status" value="1"/>
</dbReference>
<dbReference type="InterPro" id="IPR024161">
    <property type="entry name" value="Znf_nanos-typ"/>
</dbReference>
<feature type="compositionally biased region" description="Polar residues" evidence="2">
    <location>
        <begin position="178"/>
        <end position="195"/>
    </location>
</feature>
<dbReference type="AlphaFoldDB" id="A0A8S1HTB4"/>